<keyword evidence="3" id="KW-0067">ATP-binding</keyword>
<keyword evidence="4" id="KW-0472">Membrane</keyword>
<dbReference type="GO" id="GO:0016881">
    <property type="term" value="F:acid-amino acid ligase activity"/>
    <property type="evidence" value="ECO:0007669"/>
    <property type="project" value="InterPro"/>
</dbReference>
<gene>
    <name evidence="7" type="ORF">SAMN04488087_1777</name>
</gene>
<dbReference type="InterPro" id="IPR036565">
    <property type="entry name" value="Mur-like_cat_sf"/>
</dbReference>
<feature type="transmembrane region" description="Helical" evidence="4">
    <location>
        <begin position="147"/>
        <end position="170"/>
    </location>
</feature>
<proteinExistence type="predicted"/>
<evidence type="ECO:0000259" key="5">
    <source>
        <dbReference type="Pfam" id="PF02875"/>
    </source>
</evidence>
<accession>A0A1M6UMP4</accession>
<reference evidence="8" key="1">
    <citation type="submission" date="2016-11" db="EMBL/GenBank/DDBJ databases">
        <authorList>
            <person name="Varghese N."/>
            <person name="Submissions S."/>
        </authorList>
    </citation>
    <scope>NUCLEOTIDE SEQUENCE [LARGE SCALE GENOMIC DNA]</scope>
    <source>
        <strain evidence="8">DSM 22212</strain>
    </source>
</reference>
<keyword evidence="8" id="KW-1185">Reference proteome</keyword>
<feature type="domain" description="Mur ligase central" evidence="6">
    <location>
        <begin position="197"/>
        <end position="386"/>
    </location>
</feature>
<keyword evidence="4" id="KW-0812">Transmembrane</keyword>
<feature type="transmembrane region" description="Helical" evidence="4">
    <location>
        <begin position="61"/>
        <end position="94"/>
    </location>
</feature>
<dbReference type="InterPro" id="IPR004101">
    <property type="entry name" value="Mur_ligase_C"/>
</dbReference>
<dbReference type="SUPFAM" id="SSF53244">
    <property type="entry name" value="MurD-like peptide ligases, peptide-binding domain"/>
    <property type="match status" value="1"/>
</dbReference>
<dbReference type="Gene3D" id="3.40.1190.10">
    <property type="entry name" value="Mur-like, catalytic domain"/>
    <property type="match status" value="1"/>
</dbReference>
<dbReference type="PANTHER" id="PTHR43024">
    <property type="entry name" value="UDP-N-ACETYLMURAMOYL-TRIPEPTIDE--D-ALANYL-D-ALANINE LIGASE"/>
    <property type="match status" value="1"/>
</dbReference>
<dbReference type="SUPFAM" id="SSF53623">
    <property type="entry name" value="MurD-like peptide ligases, catalytic domain"/>
    <property type="match status" value="1"/>
</dbReference>
<name>A0A1M6UMP4_9BACT</name>
<dbReference type="AlphaFoldDB" id="A0A1M6UMP4"/>
<protein>
    <submittedName>
        <fullName evidence="7">UDP-N-acetylmuramoyl-tripeptide--D-alanyl-D-alanine ligase</fullName>
    </submittedName>
</protein>
<evidence type="ECO:0000256" key="4">
    <source>
        <dbReference type="SAM" id="Phobius"/>
    </source>
</evidence>
<feature type="domain" description="Mur ligase C-terminal" evidence="5">
    <location>
        <begin position="409"/>
        <end position="529"/>
    </location>
</feature>
<sequence>MRLMLWLVALLATLFAGWRAMRRLLFFLHLFQLEGYKPIRFVRWLQRHPDVLLRRSHAAGALLLGAGALAFSLLGPFWTPVLVLLGWCVAFASSRRYRRDRPKKPLAFTPRMRRLLSVAALLTLTGPFVGGLLGYDAGAVGWLYYLGGWLAADLGAPLWVLVAGWLLWPVERAIQEGFKRKARRKLAAHPDLTIIGITGSYGKTSTKFILAEILRLRYQVLATPGSYNTPMGICKVINEQLRPEHQVLVLEMGIRHPGDIQELCAIARPDIGVVTTVGPMHLETMGSLEAIAREKSELVACTRPGGPVVLNIDNPHVAAMAERARGPVWRVSVEGHPEADLRACDITYGPEGTRFVVRAKDGTEQTFQTQLLGRHNVLNILLALAVGRIFGLRLRQMAHAVSRIRPVAHRLQLRREGPITVIDDAFNANPVGARNALEILGQFRTGRRIVVTPGMIELGAREAEENRALGRFMAQHVDLAVLIGPRRTQPIQEGLREAGFPEDRIRVFKSLFEAQDFLKTYLQPGDVVLYENDLPDQYDET</sequence>
<dbReference type="PANTHER" id="PTHR43024:SF1">
    <property type="entry name" value="UDP-N-ACETYLMURAMOYL-TRIPEPTIDE--D-ALANYL-D-ALANINE LIGASE"/>
    <property type="match status" value="1"/>
</dbReference>
<feature type="transmembrane region" description="Helical" evidence="4">
    <location>
        <begin position="115"/>
        <end position="135"/>
    </location>
</feature>
<dbReference type="InterPro" id="IPR036615">
    <property type="entry name" value="Mur_ligase_C_dom_sf"/>
</dbReference>
<evidence type="ECO:0000259" key="6">
    <source>
        <dbReference type="Pfam" id="PF08245"/>
    </source>
</evidence>
<dbReference type="Gene3D" id="3.90.190.20">
    <property type="entry name" value="Mur ligase, C-terminal domain"/>
    <property type="match status" value="1"/>
</dbReference>
<dbReference type="GO" id="GO:0005524">
    <property type="term" value="F:ATP binding"/>
    <property type="evidence" value="ECO:0007669"/>
    <property type="project" value="UniProtKB-KW"/>
</dbReference>
<evidence type="ECO:0000256" key="2">
    <source>
        <dbReference type="ARBA" id="ARBA00022741"/>
    </source>
</evidence>
<dbReference type="InterPro" id="IPR013221">
    <property type="entry name" value="Mur_ligase_cen"/>
</dbReference>
<keyword evidence="1 7" id="KW-0436">Ligase</keyword>
<organism evidence="7 8">
    <name type="scientific">Rhodothermus profundi</name>
    <dbReference type="NCBI Taxonomy" id="633813"/>
    <lineage>
        <taxon>Bacteria</taxon>
        <taxon>Pseudomonadati</taxon>
        <taxon>Rhodothermota</taxon>
        <taxon>Rhodothermia</taxon>
        <taxon>Rhodothermales</taxon>
        <taxon>Rhodothermaceae</taxon>
        <taxon>Rhodothermus</taxon>
    </lineage>
</organism>
<evidence type="ECO:0000313" key="7">
    <source>
        <dbReference type="EMBL" id="SHK70429.1"/>
    </source>
</evidence>
<evidence type="ECO:0000256" key="3">
    <source>
        <dbReference type="ARBA" id="ARBA00022840"/>
    </source>
</evidence>
<dbReference type="STRING" id="633813.SAMN04488087_1777"/>
<evidence type="ECO:0000256" key="1">
    <source>
        <dbReference type="ARBA" id="ARBA00022598"/>
    </source>
</evidence>
<keyword evidence="2" id="KW-0547">Nucleotide-binding</keyword>
<dbReference type="EMBL" id="FRAU01000005">
    <property type="protein sequence ID" value="SHK70429.1"/>
    <property type="molecule type" value="Genomic_DNA"/>
</dbReference>
<dbReference type="Proteomes" id="UP000185812">
    <property type="component" value="Unassembled WGS sequence"/>
</dbReference>
<dbReference type="Pfam" id="PF08245">
    <property type="entry name" value="Mur_ligase_M"/>
    <property type="match status" value="1"/>
</dbReference>
<dbReference type="InterPro" id="IPR051046">
    <property type="entry name" value="MurCDEF_CellWall_CoF430Synth"/>
</dbReference>
<keyword evidence="4" id="KW-1133">Transmembrane helix</keyword>
<evidence type="ECO:0000313" key="8">
    <source>
        <dbReference type="Proteomes" id="UP000185812"/>
    </source>
</evidence>
<dbReference type="Pfam" id="PF02875">
    <property type="entry name" value="Mur_ligase_C"/>
    <property type="match status" value="1"/>
</dbReference>